<evidence type="ECO:0000256" key="3">
    <source>
        <dbReference type="ARBA" id="ARBA00023274"/>
    </source>
</evidence>
<dbReference type="SUPFAM" id="SSF54189">
    <property type="entry name" value="Ribosomal proteins S24e, L23 and L15e"/>
    <property type="match status" value="1"/>
</dbReference>
<evidence type="ECO:0000259" key="5">
    <source>
        <dbReference type="Pfam" id="PF03939"/>
    </source>
</evidence>
<feature type="region of interest" description="Disordered" evidence="4">
    <location>
        <begin position="1"/>
        <end position="35"/>
    </location>
</feature>
<gene>
    <name evidence="6" type="ORF">AKO1_008178</name>
</gene>
<dbReference type="EMBL" id="JAOPGA020000415">
    <property type="protein sequence ID" value="KAL0478508.1"/>
    <property type="molecule type" value="Genomic_DNA"/>
</dbReference>
<dbReference type="InterPro" id="IPR012678">
    <property type="entry name" value="Ribosomal_uL23/eL15/eS24_sf"/>
</dbReference>
<feature type="compositionally biased region" description="Low complexity" evidence="4">
    <location>
        <begin position="17"/>
        <end position="27"/>
    </location>
</feature>
<dbReference type="Pfam" id="PF00276">
    <property type="entry name" value="Ribosomal_L23"/>
    <property type="match status" value="1"/>
</dbReference>
<protein>
    <submittedName>
        <fullName evidence="6">Ribosomal protein L23</fullName>
    </submittedName>
</protein>
<comment type="caution">
    <text evidence="6">The sequence shown here is derived from an EMBL/GenBank/DDBJ whole genome shotgun (WGS) entry which is preliminary data.</text>
</comment>
<feature type="compositionally biased region" description="Basic and acidic residues" evidence="4">
    <location>
        <begin position="1"/>
        <end position="16"/>
    </location>
</feature>
<dbReference type="InterPro" id="IPR005633">
    <property type="entry name" value="Ribosomal_uL23_N"/>
</dbReference>
<dbReference type="Proteomes" id="UP001431209">
    <property type="component" value="Unassembled WGS sequence"/>
</dbReference>
<dbReference type="PANTHER" id="PTHR11620">
    <property type="entry name" value="60S RIBOSOMAL PROTEIN L23A"/>
    <property type="match status" value="1"/>
</dbReference>
<evidence type="ECO:0000256" key="2">
    <source>
        <dbReference type="ARBA" id="ARBA00022980"/>
    </source>
</evidence>
<sequence length="199" mass="22302">MTSKTDKKPAAKKVQDTKAAPKAAATETKPKTKVVKPKAKVVVDNAKRARDAKISKEKLREKARKNLKNILKNGKRTRSGKIHTSVHFRVKKPLELPKAPKYVRHSVPKSRALDKYEVLKHPLTAGEGVLKLIEEQNTIIFITALSSSKRQIKKAFESMYETKVEKVRTVIRSTGDKKAFIKLPKDVEAVELATKIGIC</sequence>
<dbReference type="GO" id="GO:0006412">
    <property type="term" value="P:translation"/>
    <property type="evidence" value="ECO:0007669"/>
    <property type="project" value="InterPro"/>
</dbReference>
<dbReference type="InterPro" id="IPR013025">
    <property type="entry name" value="Ribosomal_uL23-like"/>
</dbReference>
<dbReference type="Pfam" id="PF03939">
    <property type="entry name" value="Ribosomal_L23eN"/>
    <property type="match status" value="1"/>
</dbReference>
<proteinExistence type="inferred from homology"/>
<evidence type="ECO:0000256" key="1">
    <source>
        <dbReference type="ARBA" id="ARBA00006700"/>
    </source>
</evidence>
<dbReference type="GO" id="GO:0003735">
    <property type="term" value="F:structural constituent of ribosome"/>
    <property type="evidence" value="ECO:0007669"/>
    <property type="project" value="InterPro"/>
</dbReference>
<comment type="similarity">
    <text evidence="1">Belongs to the universal ribosomal protein uL23 family.</text>
</comment>
<dbReference type="AlphaFoldDB" id="A0AAW2YNH1"/>
<dbReference type="GO" id="GO:1990904">
    <property type="term" value="C:ribonucleoprotein complex"/>
    <property type="evidence" value="ECO:0007669"/>
    <property type="project" value="UniProtKB-KW"/>
</dbReference>
<evidence type="ECO:0000313" key="6">
    <source>
        <dbReference type="EMBL" id="KAL0478508.1"/>
    </source>
</evidence>
<evidence type="ECO:0000313" key="7">
    <source>
        <dbReference type="Proteomes" id="UP001431209"/>
    </source>
</evidence>
<accession>A0AAW2YNH1</accession>
<feature type="domain" description="Large ribosomal subunit protein uL23 N-terminal" evidence="5">
    <location>
        <begin position="61"/>
        <end position="109"/>
    </location>
</feature>
<name>A0AAW2YNH1_9EUKA</name>
<keyword evidence="3" id="KW-0687">Ribonucleoprotein</keyword>
<dbReference type="GO" id="GO:0005840">
    <property type="term" value="C:ribosome"/>
    <property type="evidence" value="ECO:0007669"/>
    <property type="project" value="UniProtKB-KW"/>
</dbReference>
<organism evidence="6 7">
    <name type="scientific">Acrasis kona</name>
    <dbReference type="NCBI Taxonomy" id="1008807"/>
    <lineage>
        <taxon>Eukaryota</taxon>
        <taxon>Discoba</taxon>
        <taxon>Heterolobosea</taxon>
        <taxon>Tetramitia</taxon>
        <taxon>Eutetramitia</taxon>
        <taxon>Acrasidae</taxon>
        <taxon>Acrasis</taxon>
    </lineage>
</organism>
<evidence type="ECO:0000256" key="4">
    <source>
        <dbReference type="SAM" id="MobiDB-lite"/>
    </source>
</evidence>
<keyword evidence="7" id="KW-1185">Reference proteome</keyword>
<dbReference type="Gene3D" id="3.30.70.330">
    <property type="match status" value="1"/>
</dbReference>
<keyword evidence="2 6" id="KW-0689">Ribosomal protein</keyword>
<dbReference type="InterPro" id="IPR012677">
    <property type="entry name" value="Nucleotide-bd_a/b_plait_sf"/>
</dbReference>
<reference evidence="6 7" key="1">
    <citation type="submission" date="2024-03" db="EMBL/GenBank/DDBJ databases">
        <title>The Acrasis kona genome and developmental transcriptomes reveal deep origins of eukaryotic multicellular pathways.</title>
        <authorList>
            <person name="Sheikh S."/>
            <person name="Fu C.-J."/>
            <person name="Brown M.W."/>
            <person name="Baldauf S.L."/>
        </authorList>
    </citation>
    <scope>NUCLEOTIDE SEQUENCE [LARGE SCALE GENOMIC DNA]</scope>
    <source>
        <strain evidence="6 7">ATCC MYA-3509</strain>
    </source>
</reference>